<dbReference type="EMBL" id="SLZY01000002">
    <property type="protein sequence ID" value="TCS73342.1"/>
    <property type="molecule type" value="Genomic_DNA"/>
</dbReference>
<protein>
    <recommendedName>
        <fullName evidence="4">Segregation and condensation protein A</fullName>
    </recommendedName>
</protein>
<dbReference type="RefSeq" id="WP_232019152.1">
    <property type="nucleotide sequence ID" value="NZ_AP018721.1"/>
</dbReference>
<accession>A0A4R3JXT1</accession>
<sequence>MSDAELTKEQQILRAMRKTLGSIVKDAAPRDGEPSPLSEATVENIRMCFGLIASREAELAEALGLSRNERPFYSDEEPNAKVLQFSPTSGKKPN</sequence>
<name>A0A4R3JXT1_9PROT</name>
<evidence type="ECO:0008006" key="4">
    <source>
        <dbReference type="Google" id="ProtNLM"/>
    </source>
</evidence>
<keyword evidence="3" id="KW-1185">Reference proteome</keyword>
<feature type="compositionally biased region" description="Polar residues" evidence="1">
    <location>
        <begin position="85"/>
        <end position="94"/>
    </location>
</feature>
<proteinExistence type="predicted"/>
<dbReference type="Proteomes" id="UP000295135">
    <property type="component" value="Unassembled WGS sequence"/>
</dbReference>
<gene>
    <name evidence="2" type="ORF">EDC61_102112</name>
</gene>
<evidence type="ECO:0000313" key="2">
    <source>
        <dbReference type="EMBL" id="TCS73342.1"/>
    </source>
</evidence>
<organism evidence="2 3">
    <name type="scientific">Sulfuritortus calidifontis</name>
    <dbReference type="NCBI Taxonomy" id="1914471"/>
    <lineage>
        <taxon>Bacteria</taxon>
        <taxon>Pseudomonadati</taxon>
        <taxon>Pseudomonadota</taxon>
        <taxon>Betaproteobacteria</taxon>
        <taxon>Nitrosomonadales</taxon>
        <taxon>Thiobacillaceae</taxon>
        <taxon>Sulfuritortus</taxon>
    </lineage>
</organism>
<evidence type="ECO:0000313" key="3">
    <source>
        <dbReference type="Proteomes" id="UP000295135"/>
    </source>
</evidence>
<comment type="caution">
    <text evidence="2">The sequence shown here is derived from an EMBL/GenBank/DDBJ whole genome shotgun (WGS) entry which is preliminary data.</text>
</comment>
<evidence type="ECO:0000256" key="1">
    <source>
        <dbReference type="SAM" id="MobiDB-lite"/>
    </source>
</evidence>
<feature type="region of interest" description="Disordered" evidence="1">
    <location>
        <begin position="70"/>
        <end position="94"/>
    </location>
</feature>
<dbReference type="AlphaFoldDB" id="A0A4R3JXT1"/>
<reference evidence="2 3" key="1">
    <citation type="submission" date="2019-03" db="EMBL/GenBank/DDBJ databases">
        <title>Genomic Encyclopedia of Type Strains, Phase IV (KMG-IV): sequencing the most valuable type-strain genomes for metagenomic binning, comparative biology and taxonomic classification.</title>
        <authorList>
            <person name="Goeker M."/>
        </authorList>
    </citation>
    <scope>NUCLEOTIDE SEQUENCE [LARGE SCALE GENOMIC DNA]</scope>
    <source>
        <strain evidence="2 3">DSM 103923</strain>
    </source>
</reference>